<evidence type="ECO:0000313" key="2">
    <source>
        <dbReference type="EMBL" id="KOF99124.1"/>
    </source>
</evidence>
<protein>
    <submittedName>
        <fullName evidence="2">Uncharacterized protein</fullName>
    </submittedName>
</protein>
<dbReference type="EMBL" id="KQ416013">
    <property type="protein sequence ID" value="KOF99124.1"/>
    <property type="molecule type" value="Genomic_DNA"/>
</dbReference>
<gene>
    <name evidence="2" type="ORF">OCBIM_22019504mg</name>
</gene>
<keyword evidence="1" id="KW-0732">Signal</keyword>
<accession>A0A0L8ICK6</accession>
<sequence length="90" mass="10465">MRQHTFACFFLVVVCANMFAEAMALSEVLPKSELSEISRERQLANRLLHRLLDVAYETFRDYGGTEHELKEIQRKRAVITACYFQAVSCY</sequence>
<dbReference type="AlphaFoldDB" id="A0A0L8ICK6"/>
<evidence type="ECO:0000256" key="1">
    <source>
        <dbReference type="SAM" id="SignalP"/>
    </source>
</evidence>
<proteinExistence type="predicted"/>
<feature type="signal peptide" evidence="1">
    <location>
        <begin position="1"/>
        <end position="22"/>
    </location>
</feature>
<name>A0A0L8ICK6_OCTBM</name>
<feature type="chain" id="PRO_5005584265" evidence="1">
    <location>
        <begin position="23"/>
        <end position="90"/>
    </location>
</feature>
<organism evidence="2">
    <name type="scientific">Octopus bimaculoides</name>
    <name type="common">California two-spotted octopus</name>
    <dbReference type="NCBI Taxonomy" id="37653"/>
    <lineage>
        <taxon>Eukaryota</taxon>
        <taxon>Metazoa</taxon>
        <taxon>Spiralia</taxon>
        <taxon>Lophotrochozoa</taxon>
        <taxon>Mollusca</taxon>
        <taxon>Cephalopoda</taxon>
        <taxon>Coleoidea</taxon>
        <taxon>Octopodiformes</taxon>
        <taxon>Octopoda</taxon>
        <taxon>Incirrata</taxon>
        <taxon>Octopodidae</taxon>
        <taxon>Octopus</taxon>
    </lineage>
</organism>
<reference evidence="2" key="1">
    <citation type="submission" date="2015-07" db="EMBL/GenBank/DDBJ databases">
        <title>MeaNS - Measles Nucleotide Surveillance Program.</title>
        <authorList>
            <person name="Tran T."/>
            <person name="Druce J."/>
        </authorList>
    </citation>
    <scope>NUCLEOTIDE SEQUENCE</scope>
    <source>
        <strain evidence="2">UCB-OBI-ISO-001</strain>
        <tissue evidence="2">Gonad</tissue>
    </source>
</reference>